<evidence type="ECO:0000313" key="5">
    <source>
        <dbReference type="WBParaSite" id="PSAMB.scaffold6433size9499.g28484.t1"/>
    </source>
</evidence>
<dbReference type="PANTHER" id="PTHR24036">
    <property type="entry name" value="SKELETOR-RELATED"/>
    <property type="match status" value="1"/>
</dbReference>
<feature type="signal peptide" evidence="2">
    <location>
        <begin position="1"/>
        <end position="20"/>
    </location>
</feature>
<keyword evidence="4" id="KW-1185">Reference proteome</keyword>
<protein>
    <submittedName>
        <fullName evidence="5">DM13 domain-containing protein</fullName>
    </submittedName>
</protein>
<evidence type="ECO:0000256" key="2">
    <source>
        <dbReference type="SAM" id="SignalP"/>
    </source>
</evidence>
<dbReference type="WBParaSite" id="PSAMB.scaffold6433size9499.g28484.t1">
    <property type="protein sequence ID" value="PSAMB.scaffold6433size9499.g28484.t1"/>
    <property type="gene ID" value="PSAMB.scaffold6433size9499.g28484"/>
</dbReference>
<sequence length="164" mass="17893">MALQSLLCLALFCLTAAAAANDPAWQGAAAKNILKQQPKSLAEQAISDAGFFPHYLGPIIDVQNAGVKGEVYFVNSTTIKIAGLTLPTGPPAPLFWVDYHHLLSGQGVHLPSDKYGYNILGTYDNEDVYVTIPVSDQFPTVLSYKSFGVWCAKFFVNFAYISWQ</sequence>
<evidence type="ECO:0000259" key="3">
    <source>
        <dbReference type="PROSITE" id="PS51549"/>
    </source>
</evidence>
<dbReference type="Pfam" id="PF10517">
    <property type="entry name" value="DM13"/>
    <property type="match status" value="1"/>
</dbReference>
<dbReference type="InterPro" id="IPR052126">
    <property type="entry name" value="Spindle_Org/Thrombomodulin"/>
</dbReference>
<keyword evidence="2" id="KW-0732">Signal</keyword>
<reference evidence="5" key="1">
    <citation type="submission" date="2022-11" db="UniProtKB">
        <authorList>
            <consortium name="WormBaseParasite"/>
        </authorList>
    </citation>
    <scope>IDENTIFICATION</scope>
</reference>
<dbReference type="PROSITE" id="PS51549">
    <property type="entry name" value="DM13"/>
    <property type="match status" value="1"/>
</dbReference>
<dbReference type="Proteomes" id="UP000887566">
    <property type="component" value="Unplaced"/>
</dbReference>
<feature type="domain" description="DM13" evidence="3">
    <location>
        <begin position="57"/>
        <end position="164"/>
    </location>
</feature>
<feature type="chain" id="PRO_5037907904" evidence="2">
    <location>
        <begin position="21"/>
        <end position="164"/>
    </location>
</feature>
<evidence type="ECO:0000313" key="4">
    <source>
        <dbReference type="Proteomes" id="UP000887566"/>
    </source>
</evidence>
<dbReference type="InterPro" id="IPR019545">
    <property type="entry name" value="DM13_domain"/>
</dbReference>
<organism evidence="4 5">
    <name type="scientific">Plectus sambesii</name>
    <dbReference type="NCBI Taxonomy" id="2011161"/>
    <lineage>
        <taxon>Eukaryota</taxon>
        <taxon>Metazoa</taxon>
        <taxon>Ecdysozoa</taxon>
        <taxon>Nematoda</taxon>
        <taxon>Chromadorea</taxon>
        <taxon>Plectida</taxon>
        <taxon>Plectina</taxon>
        <taxon>Plectoidea</taxon>
        <taxon>Plectidae</taxon>
        <taxon>Plectus</taxon>
    </lineage>
</organism>
<keyword evidence="1" id="KW-0677">Repeat</keyword>
<dbReference type="AlphaFoldDB" id="A0A914X2X5"/>
<dbReference type="PANTHER" id="PTHR24036:SF5">
    <property type="entry name" value="THROMBOMODULIN"/>
    <property type="match status" value="1"/>
</dbReference>
<accession>A0A914X2X5</accession>
<proteinExistence type="predicted"/>
<dbReference type="SMART" id="SM00686">
    <property type="entry name" value="DM13"/>
    <property type="match status" value="1"/>
</dbReference>
<name>A0A914X2X5_9BILA</name>
<evidence type="ECO:0000256" key="1">
    <source>
        <dbReference type="ARBA" id="ARBA00022737"/>
    </source>
</evidence>